<feature type="domain" description="JmjC" evidence="6">
    <location>
        <begin position="86"/>
        <end position="213"/>
    </location>
</feature>
<reference evidence="7 8" key="1">
    <citation type="submission" date="2012-04" db="EMBL/GenBank/DDBJ databases">
        <title>Improved High-Quality Draft sequence of Leptothrix ochracea L12.</title>
        <authorList>
            <consortium name="US DOE Joint Genome Institute"/>
            <person name="Lucas S."/>
            <person name="Han J."/>
            <person name="Lapidus A."/>
            <person name="Cheng J.-F."/>
            <person name="Goodwin L."/>
            <person name="Pitluck S."/>
            <person name="Peters L."/>
            <person name="Zeytun A."/>
            <person name="Detter J.C."/>
            <person name="Han C."/>
            <person name="Tapia R."/>
            <person name="Land M."/>
            <person name="Hauser L."/>
            <person name="Kyrpides N."/>
            <person name="Ivanova N."/>
            <person name="Pagani I."/>
            <person name="Stepanauskas R."/>
            <person name="Masland D."/>
            <person name="Poulton N."/>
            <person name="Emerson D."/>
            <person name="Fleming E."/>
            <person name="Woyke T."/>
        </authorList>
    </citation>
    <scope>NUCLEOTIDE SEQUENCE [LARGE SCALE GENOMIC DNA]</scope>
    <source>
        <strain evidence="7 8">L12</strain>
    </source>
</reference>
<dbReference type="GO" id="GO:0016706">
    <property type="term" value="F:2-oxoglutarate-dependent dioxygenase activity"/>
    <property type="evidence" value="ECO:0007669"/>
    <property type="project" value="TreeGrafter"/>
</dbReference>
<evidence type="ECO:0000256" key="2">
    <source>
        <dbReference type="ARBA" id="ARBA00022723"/>
    </source>
</evidence>
<dbReference type="AlphaFoldDB" id="I4Z5L6"/>
<dbReference type="Pfam" id="PF08007">
    <property type="entry name" value="JmjC_2"/>
    <property type="match status" value="1"/>
</dbReference>
<dbReference type="SUPFAM" id="SSF51197">
    <property type="entry name" value="Clavaminate synthase-like"/>
    <property type="match status" value="1"/>
</dbReference>
<dbReference type="Gene3D" id="2.60.120.650">
    <property type="entry name" value="Cupin"/>
    <property type="match status" value="1"/>
</dbReference>
<dbReference type="Pfam" id="PF20514">
    <property type="entry name" value="WHD_ROXA"/>
    <property type="match status" value="1"/>
</dbReference>
<accession>I4Z5L6</accession>
<proteinExistence type="predicted"/>
<dbReference type="GeneID" id="92352217"/>
<keyword evidence="4" id="KW-0560">Oxidoreductase</keyword>
<dbReference type="HOGENOM" id="CLU_039125_1_0_4"/>
<evidence type="ECO:0000256" key="3">
    <source>
        <dbReference type="ARBA" id="ARBA00022964"/>
    </source>
</evidence>
<dbReference type="InterPro" id="IPR003347">
    <property type="entry name" value="JmjC_dom"/>
</dbReference>
<protein>
    <recommendedName>
        <fullName evidence="6">JmjC domain-containing protein</fullName>
    </recommendedName>
</protein>
<dbReference type="PANTHER" id="PTHR13096">
    <property type="entry name" value="MINA53 MYC INDUCED NUCLEAR ANTIGEN"/>
    <property type="match status" value="1"/>
</dbReference>
<evidence type="ECO:0000313" key="7">
    <source>
        <dbReference type="EMBL" id="EIM31508.1"/>
    </source>
</evidence>
<dbReference type="RefSeq" id="WP_009453423.1">
    <property type="nucleotide sequence ID" value="NZ_JH660679.1"/>
</dbReference>
<evidence type="ECO:0000259" key="6">
    <source>
        <dbReference type="PROSITE" id="PS51184"/>
    </source>
</evidence>
<evidence type="ECO:0000313" key="8">
    <source>
        <dbReference type="Proteomes" id="UP000053899"/>
    </source>
</evidence>
<evidence type="ECO:0000256" key="4">
    <source>
        <dbReference type="ARBA" id="ARBA00023002"/>
    </source>
</evidence>
<keyword evidence="3" id="KW-0223">Dioxygenase</keyword>
<dbReference type="PROSITE" id="PS51184">
    <property type="entry name" value="JMJC"/>
    <property type="match status" value="1"/>
</dbReference>
<name>I4Z5L6_9BURK</name>
<dbReference type="SMART" id="SM00558">
    <property type="entry name" value="JmjC"/>
    <property type="match status" value="1"/>
</dbReference>
<evidence type="ECO:0000256" key="1">
    <source>
        <dbReference type="ARBA" id="ARBA00001954"/>
    </source>
</evidence>
<dbReference type="EMBL" id="JH660679">
    <property type="protein sequence ID" value="EIM31508.1"/>
    <property type="molecule type" value="Genomic_DNA"/>
</dbReference>
<dbReference type="Proteomes" id="UP000053899">
    <property type="component" value="Unassembled WGS sequence"/>
</dbReference>
<gene>
    <name evidence="7" type="ORF">LepocDRAFT_00002390</name>
</gene>
<comment type="cofactor">
    <cofactor evidence="1">
        <name>Fe(2+)</name>
        <dbReference type="ChEBI" id="CHEBI:29033"/>
    </cofactor>
</comment>
<sequence length="361" mass="40453">MHQYWQRKPLLVRQAFAGIQPPVSRAELFQLLASEDVESRLVCRSGPEADADWTLKRGPMSRRSLPALHQSGWTVLVQGLNLHTPAAAELLEQFRFVPQARLDDLMMSWASEGGGVGPHFDSYDVFLIQVHGCRRWRIGRMDDAVLLPNLPVKIIANFRFEEEWLLEPGDMLYLPPGWAHDGDAVGGECMTCSVGFRSPFRTELTRETLLRLADAVGDDDPQDIYRDPDQQATMQPGRMPKAMVDFAAQGLKQLLEEPGALARALGEYLSEPKANVQYIAGQAWHLGLGIELDPGSCMIYDEDHVYLNGESWLMGGQDAVLLRRLADARRLTSTELLSAGKDLESQLQQWVEDGWLRATTT</sequence>
<dbReference type="InterPro" id="IPR046799">
    <property type="entry name" value="ROXA-like_wH"/>
</dbReference>
<evidence type="ECO:0000256" key="5">
    <source>
        <dbReference type="ARBA" id="ARBA00023004"/>
    </source>
</evidence>
<dbReference type="Gene3D" id="3.40.366.30">
    <property type="entry name" value="50S ribosomal protein L16 arginine hydroxylase, Chain A, Domain 2"/>
    <property type="match status" value="1"/>
</dbReference>
<keyword evidence="2" id="KW-0479">Metal-binding</keyword>
<dbReference type="PANTHER" id="PTHR13096:SF8">
    <property type="entry name" value="RIBOSOMAL OXYGENASE 1"/>
    <property type="match status" value="1"/>
</dbReference>
<dbReference type="GO" id="GO:0046872">
    <property type="term" value="F:metal ion binding"/>
    <property type="evidence" value="ECO:0007669"/>
    <property type="project" value="UniProtKB-KW"/>
</dbReference>
<organism evidence="7 8">
    <name type="scientific">Leptothrix ochracea L12</name>
    <dbReference type="NCBI Taxonomy" id="735332"/>
    <lineage>
        <taxon>Bacteria</taxon>
        <taxon>Pseudomonadati</taxon>
        <taxon>Pseudomonadota</taxon>
        <taxon>Betaproteobacteria</taxon>
        <taxon>Burkholderiales</taxon>
        <taxon>Sphaerotilaceae</taxon>
        <taxon>Leptothrix</taxon>
    </lineage>
</organism>
<keyword evidence="5" id="KW-0408">Iron</keyword>
<keyword evidence="8" id="KW-1185">Reference proteome</keyword>
<dbReference type="InterPro" id="IPR039994">
    <property type="entry name" value="NO66-like"/>
</dbReference>